<proteinExistence type="predicted"/>
<accession>K4JNM4</accession>
<dbReference type="KEGG" id="vg:13996128"/>
<evidence type="ECO:0000313" key="1">
    <source>
        <dbReference type="EMBL" id="AFU86498.1"/>
    </source>
</evidence>
<dbReference type="EMBL" id="JX100814">
    <property type="protein sequence ID" value="AFU86498.1"/>
    <property type="molecule type" value="Genomic_DNA"/>
</dbReference>
<protein>
    <submittedName>
        <fullName evidence="2">Uncharacterized protein</fullName>
    </submittedName>
</protein>
<keyword evidence="3" id="KW-1185">Reference proteome</keyword>
<gene>
    <name evidence="1" type="ORF">CcrRogue_gp016</name>
    <name evidence="2" type="ORF">CcrRogue_gp347</name>
</gene>
<dbReference type="Proteomes" id="UP000000461">
    <property type="component" value="Segment"/>
</dbReference>
<reference evidence="2 3" key="1">
    <citation type="journal article" date="2012" name="BMC Genomics">
        <title>The Caulobacter crescentus phage phiCbK: genomics of a canonical phage.</title>
        <authorList>
            <person name="Gill J.J."/>
            <person name="Berry J.D."/>
            <person name="Russell W.K."/>
            <person name="Lessor L."/>
            <person name="Escobar Garcia D.A."/>
            <person name="Hernandez D."/>
            <person name="Kane A."/>
            <person name="Keene J."/>
            <person name="Maddox M."/>
            <person name="Martin R."/>
            <person name="Mohan S."/>
            <person name="Thorn A.M."/>
            <person name="Russell D.H."/>
            <person name="Young R."/>
        </authorList>
    </citation>
    <scope>NUCLEOTIDE SEQUENCE [LARGE SCALE GENOMIC DNA]</scope>
</reference>
<evidence type="ECO:0000313" key="2">
    <source>
        <dbReference type="EMBL" id="AFU86829.1"/>
    </source>
</evidence>
<dbReference type="EMBL" id="JX100814">
    <property type="protein sequence ID" value="AFU86829.1"/>
    <property type="molecule type" value="Genomic_DNA"/>
</dbReference>
<sequence>MTAPALTRAAALEALEIARANLAAGPALAKAADGVTDVCHFALTRAAMLKAADMIAAAAPALDLGAVSTADLIAELYRRPVALCVFEAADVLTEAPGAFDDADDAGQWLASKSSYIGDAMSGAGWDSVRYHLTADGRATDDDEEGEEADDEGDALPVAVTLEQGDAVPVVGRFATVSEAETFLASPIRDQAALTAGRYGIDAPHGVASDDDAVTLARRLGWAGVANAAEALRFLAKIEP</sequence>
<dbReference type="KEGG" id="vg:13995797"/>
<organism evidence="2 3">
    <name type="scientific">Caulobacter phage CcrRogue</name>
    <dbReference type="NCBI Taxonomy" id="2927986"/>
    <lineage>
        <taxon>Viruses</taxon>
        <taxon>Duplodnaviria</taxon>
        <taxon>Heunggongvirae</taxon>
        <taxon>Uroviricota</taxon>
        <taxon>Caudoviricetes</taxon>
        <taxon>Jeanschmidtviridae</taxon>
        <taxon>Poindextervirus</taxon>
        <taxon>Poindextervirus rogue</taxon>
    </lineage>
</organism>
<evidence type="ECO:0000313" key="3">
    <source>
        <dbReference type="Proteomes" id="UP000000461"/>
    </source>
</evidence>
<dbReference type="OrthoDB" id="38573at10239"/>
<name>K4JNM4_9CAUD</name>